<gene>
    <name evidence="10" type="ORF">GQ55_3G377400</name>
</gene>
<evidence type="ECO:0000256" key="5">
    <source>
        <dbReference type="ARBA" id="ARBA00022777"/>
    </source>
</evidence>
<sequence>MRQQNQKADVPDVLIAPQPRLRILSSQQPASSFSAFPFPSASICPTASSRGAAGRAPLLLAGGHPGGAPPRPRRRRHSRLLQPPHFPLPSAWICPLPPPPRSRSPEVEGRNKKGRAGTEREILEAVDHPFLPQLYGVAEGDRWSCLLTEFCLGGDLHVLCQRQPH</sequence>
<dbReference type="GO" id="GO:0004674">
    <property type="term" value="F:protein serine/threonine kinase activity"/>
    <property type="evidence" value="ECO:0007669"/>
    <property type="project" value="UniProtKB-KW"/>
</dbReference>
<keyword evidence="4" id="KW-0547">Nucleotide-binding</keyword>
<evidence type="ECO:0000256" key="3">
    <source>
        <dbReference type="ARBA" id="ARBA00022679"/>
    </source>
</evidence>
<dbReference type="Gene3D" id="3.30.200.20">
    <property type="entry name" value="Phosphorylase Kinase, domain 1"/>
    <property type="match status" value="1"/>
</dbReference>
<dbReference type="Gramene" id="PUZ66862">
    <property type="protein sequence ID" value="PUZ66862"/>
    <property type="gene ID" value="GQ55_3G377400"/>
</dbReference>
<evidence type="ECO:0000256" key="4">
    <source>
        <dbReference type="ARBA" id="ARBA00022741"/>
    </source>
</evidence>
<keyword evidence="6" id="KW-0067">ATP-binding</keyword>
<proteinExistence type="predicted"/>
<comment type="catalytic activity">
    <reaction evidence="8">
        <text>L-seryl-[protein] + ATP = O-phospho-L-seryl-[protein] + ADP + H(+)</text>
        <dbReference type="Rhea" id="RHEA:17989"/>
        <dbReference type="Rhea" id="RHEA-COMP:9863"/>
        <dbReference type="Rhea" id="RHEA-COMP:11604"/>
        <dbReference type="ChEBI" id="CHEBI:15378"/>
        <dbReference type="ChEBI" id="CHEBI:29999"/>
        <dbReference type="ChEBI" id="CHEBI:30616"/>
        <dbReference type="ChEBI" id="CHEBI:83421"/>
        <dbReference type="ChEBI" id="CHEBI:456216"/>
        <dbReference type="EC" id="2.7.11.1"/>
    </reaction>
</comment>
<evidence type="ECO:0000256" key="7">
    <source>
        <dbReference type="ARBA" id="ARBA00047899"/>
    </source>
</evidence>
<dbReference type="Proteomes" id="UP000244336">
    <property type="component" value="Chromosome 3"/>
</dbReference>
<dbReference type="GO" id="GO:0005524">
    <property type="term" value="F:ATP binding"/>
    <property type="evidence" value="ECO:0007669"/>
    <property type="project" value="UniProtKB-KW"/>
</dbReference>
<evidence type="ECO:0000256" key="8">
    <source>
        <dbReference type="ARBA" id="ARBA00048679"/>
    </source>
</evidence>
<evidence type="ECO:0000256" key="9">
    <source>
        <dbReference type="SAM" id="MobiDB-lite"/>
    </source>
</evidence>
<dbReference type="PANTHER" id="PTHR45637">
    <property type="entry name" value="FLIPPASE KINASE 1-RELATED"/>
    <property type="match status" value="1"/>
</dbReference>
<feature type="region of interest" description="Disordered" evidence="9">
    <location>
        <begin position="55"/>
        <end position="116"/>
    </location>
</feature>
<keyword evidence="2" id="KW-0723">Serine/threonine-protein kinase</keyword>
<name>A0A2T7EGA1_9POAL</name>
<dbReference type="SUPFAM" id="SSF56112">
    <property type="entry name" value="Protein kinase-like (PK-like)"/>
    <property type="match status" value="1"/>
</dbReference>
<dbReference type="InterPro" id="IPR011009">
    <property type="entry name" value="Kinase-like_dom_sf"/>
</dbReference>
<evidence type="ECO:0000256" key="6">
    <source>
        <dbReference type="ARBA" id="ARBA00022840"/>
    </source>
</evidence>
<dbReference type="AlphaFoldDB" id="A0A2T7EGA1"/>
<dbReference type="EMBL" id="CM009751">
    <property type="protein sequence ID" value="PUZ66862.1"/>
    <property type="molecule type" value="Genomic_DNA"/>
</dbReference>
<keyword evidence="5" id="KW-0418">Kinase</keyword>
<evidence type="ECO:0000313" key="10">
    <source>
        <dbReference type="EMBL" id="PUZ66862.1"/>
    </source>
</evidence>
<keyword evidence="11" id="KW-1185">Reference proteome</keyword>
<organism evidence="10 11">
    <name type="scientific">Panicum hallii var. hallii</name>
    <dbReference type="NCBI Taxonomy" id="1504633"/>
    <lineage>
        <taxon>Eukaryota</taxon>
        <taxon>Viridiplantae</taxon>
        <taxon>Streptophyta</taxon>
        <taxon>Embryophyta</taxon>
        <taxon>Tracheophyta</taxon>
        <taxon>Spermatophyta</taxon>
        <taxon>Magnoliopsida</taxon>
        <taxon>Liliopsida</taxon>
        <taxon>Poales</taxon>
        <taxon>Poaceae</taxon>
        <taxon>PACMAD clade</taxon>
        <taxon>Panicoideae</taxon>
        <taxon>Panicodae</taxon>
        <taxon>Paniceae</taxon>
        <taxon>Panicinae</taxon>
        <taxon>Panicum</taxon>
        <taxon>Panicum sect. Panicum</taxon>
    </lineage>
</organism>
<evidence type="ECO:0000256" key="1">
    <source>
        <dbReference type="ARBA" id="ARBA00012513"/>
    </source>
</evidence>
<dbReference type="STRING" id="1504633.A0A2T7EGA1"/>
<dbReference type="EC" id="2.7.11.1" evidence="1"/>
<evidence type="ECO:0000256" key="2">
    <source>
        <dbReference type="ARBA" id="ARBA00022527"/>
    </source>
</evidence>
<dbReference type="OrthoDB" id="432483at2759"/>
<reference evidence="10 11" key="1">
    <citation type="submission" date="2018-04" db="EMBL/GenBank/DDBJ databases">
        <title>WGS assembly of Panicum hallii var. hallii HAL2.</title>
        <authorList>
            <person name="Lovell J."/>
            <person name="Jenkins J."/>
            <person name="Lowry D."/>
            <person name="Mamidi S."/>
            <person name="Sreedasyam A."/>
            <person name="Weng X."/>
            <person name="Barry K."/>
            <person name="Bonette J."/>
            <person name="Campitelli B."/>
            <person name="Daum C."/>
            <person name="Gordon S."/>
            <person name="Gould B."/>
            <person name="Lipzen A."/>
            <person name="MacQueen A."/>
            <person name="Palacio-Mejia J."/>
            <person name="Plott C."/>
            <person name="Shakirov E."/>
            <person name="Shu S."/>
            <person name="Yoshinaga Y."/>
            <person name="Zane M."/>
            <person name="Rokhsar D."/>
            <person name="Grimwood J."/>
            <person name="Schmutz J."/>
            <person name="Juenger T."/>
        </authorList>
    </citation>
    <scope>NUCLEOTIDE SEQUENCE [LARGE SCALE GENOMIC DNA]</scope>
    <source>
        <strain evidence="11">cv. HAL2</strain>
    </source>
</reference>
<evidence type="ECO:0000313" key="11">
    <source>
        <dbReference type="Proteomes" id="UP000244336"/>
    </source>
</evidence>
<feature type="compositionally biased region" description="Basic and acidic residues" evidence="9">
    <location>
        <begin position="103"/>
        <end position="116"/>
    </location>
</feature>
<accession>A0A2T7EGA1</accession>
<keyword evidence="3" id="KW-0808">Transferase</keyword>
<comment type="catalytic activity">
    <reaction evidence="7">
        <text>L-threonyl-[protein] + ATP = O-phospho-L-threonyl-[protein] + ADP + H(+)</text>
        <dbReference type="Rhea" id="RHEA:46608"/>
        <dbReference type="Rhea" id="RHEA-COMP:11060"/>
        <dbReference type="Rhea" id="RHEA-COMP:11605"/>
        <dbReference type="ChEBI" id="CHEBI:15378"/>
        <dbReference type="ChEBI" id="CHEBI:30013"/>
        <dbReference type="ChEBI" id="CHEBI:30616"/>
        <dbReference type="ChEBI" id="CHEBI:61977"/>
        <dbReference type="ChEBI" id="CHEBI:456216"/>
        <dbReference type="EC" id="2.7.11.1"/>
    </reaction>
</comment>
<protein>
    <recommendedName>
        <fullName evidence="1">non-specific serine/threonine protein kinase</fullName>
        <ecNumber evidence="1">2.7.11.1</ecNumber>
    </recommendedName>
</protein>